<evidence type="ECO:0000313" key="1">
    <source>
        <dbReference type="EMBL" id="VUZ39276.1"/>
    </source>
</evidence>
<dbReference type="Proteomes" id="UP000321570">
    <property type="component" value="Unassembled WGS sequence"/>
</dbReference>
<accession>A0A564XWM5</accession>
<proteinExistence type="predicted"/>
<dbReference type="AlphaFoldDB" id="A0A564XWM5"/>
<name>A0A564XWM5_HYMDI</name>
<reference evidence="1 2" key="1">
    <citation type="submission" date="2019-07" db="EMBL/GenBank/DDBJ databases">
        <authorList>
            <person name="Jastrzebski P J."/>
            <person name="Paukszto L."/>
            <person name="Jastrzebski P J."/>
        </authorList>
    </citation>
    <scope>NUCLEOTIDE SEQUENCE [LARGE SCALE GENOMIC DNA]</scope>
    <source>
        <strain evidence="1 2">WMS-il1</strain>
    </source>
</reference>
<sequence length="56" mass="6511">MAVEMSFFTLWGRTLTVMLIMRYYSGLSPSISKTGIKEQRPHTLKTNFTIFGLYVF</sequence>
<evidence type="ECO:0000313" key="2">
    <source>
        <dbReference type="Proteomes" id="UP000321570"/>
    </source>
</evidence>
<protein>
    <submittedName>
        <fullName evidence="1">Uncharacterized protein</fullName>
    </submittedName>
</protein>
<dbReference type="EMBL" id="CABIJS010000011">
    <property type="protein sequence ID" value="VUZ39276.1"/>
    <property type="molecule type" value="Genomic_DNA"/>
</dbReference>
<keyword evidence="2" id="KW-1185">Reference proteome</keyword>
<organism evidence="1 2">
    <name type="scientific">Hymenolepis diminuta</name>
    <name type="common">Rat tapeworm</name>
    <dbReference type="NCBI Taxonomy" id="6216"/>
    <lineage>
        <taxon>Eukaryota</taxon>
        <taxon>Metazoa</taxon>
        <taxon>Spiralia</taxon>
        <taxon>Lophotrochozoa</taxon>
        <taxon>Platyhelminthes</taxon>
        <taxon>Cestoda</taxon>
        <taxon>Eucestoda</taxon>
        <taxon>Cyclophyllidea</taxon>
        <taxon>Hymenolepididae</taxon>
        <taxon>Hymenolepis</taxon>
    </lineage>
</organism>
<gene>
    <name evidence="1" type="ORF">WMSIL1_LOCUS546</name>
</gene>